<keyword evidence="3" id="KW-1185">Reference proteome</keyword>
<gene>
    <name evidence="2" type="ORF">SANT12839_100310</name>
</gene>
<dbReference type="AlphaFoldDB" id="A0A4D4KTG5"/>
<comment type="caution">
    <text evidence="2">The sequence shown here is derived from an EMBL/GenBank/DDBJ whole genome shotgun (WGS) entry which is preliminary data.</text>
</comment>
<reference evidence="2 3" key="1">
    <citation type="journal article" date="2020" name="Int. J. Syst. Evol. Microbiol.">
        <title>Reclassification of Streptomyces castelarensis and Streptomyces sporoclivatus as later heterotypic synonyms of Streptomyces antimycoticus.</title>
        <authorList>
            <person name="Komaki H."/>
            <person name="Tamura T."/>
        </authorList>
    </citation>
    <scope>NUCLEOTIDE SEQUENCE [LARGE SCALE GENOMIC DNA]</scope>
    <source>
        <strain evidence="2 3">NBRC 12839</strain>
    </source>
</reference>
<sequence>MSKAFLAARRLARYATVPAAVMLALTAAPPAQAEPFPPYSKFQISYWTDPARCVGWANAGGSLDALENHACDARATWTYNRATQQLISNDNRCVDEWIAGILEVKSCDTNRAQQRWEVTYTTDGYYVIHQAENSRGLFWMWTHATGGGSTWVANWTGSRSAT</sequence>
<dbReference type="SUPFAM" id="SSF50370">
    <property type="entry name" value="Ricin B-like lectins"/>
    <property type="match status" value="1"/>
</dbReference>
<feature type="chain" id="PRO_5020943164" description="Ricin B lectin domain-containing protein" evidence="1">
    <location>
        <begin position="34"/>
        <end position="162"/>
    </location>
</feature>
<organism evidence="2 3">
    <name type="scientific">Streptomyces antimycoticus</name>
    <dbReference type="NCBI Taxonomy" id="68175"/>
    <lineage>
        <taxon>Bacteria</taxon>
        <taxon>Bacillati</taxon>
        <taxon>Actinomycetota</taxon>
        <taxon>Actinomycetes</taxon>
        <taxon>Kitasatosporales</taxon>
        <taxon>Streptomycetaceae</taxon>
        <taxon>Streptomyces</taxon>
        <taxon>Streptomyces violaceusniger group</taxon>
    </lineage>
</organism>
<evidence type="ECO:0008006" key="4">
    <source>
        <dbReference type="Google" id="ProtNLM"/>
    </source>
</evidence>
<keyword evidence="1" id="KW-0732">Signal</keyword>
<dbReference type="Gene3D" id="2.80.10.50">
    <property type="match status" value="1"/>
</dbReference>
<protein>
    <recommendedName>
        <fullName evidence="4">Ricin B lectin domain-containing protein</fullName>
    </recommendedName>
</protein>
<dbReference type="Proteomes" id="UP000299290">
    <property type="component" value="Unassembled WGS sequence"/>
</dbReference>
<evidence type="ECO:0000313" key="3">
    <source>
        <dbReference type="Proteomes" id="UP000299290"/>
    </source>
</evidence>
<feature type="signal peptide" evidence="1">
    <location>
        <begin position="1"/>
        <end position="33"/>
    </location>
</feature>
<name>A0A4D4KTG5_9ACTN</name>
<evidence type="ECO:0000256" key="1">
    <source>
        <dbReference type="SAM" id="SignalP"/>
    </source>
</evidence>
<accession>A0A4D4KTG5</accession>
<proteinExistence type="predicted"/>
<evidence type="ECO:0000313" key="2">
    <source>
        <dbReference type="EMBL" id="GDY49149.1"/>
    </source>
</evidence>
<dbReference type="InterPro" id="IPR035992">
    <property type="entry name" value="Ricin_B-like_lectins"/>
</dbReference>
<dbReference type="EMBL" id="BJHV01000002">
    <property type="protein sequence ID" value="GDY49149.1"/>
    <property type="molecule type" value="Genomic_DNA"/>
</dbReference>